<keyword evidence="3" id="KW-0067">ATP-binding</keyword>
<dbReference type="Pfam" id="PF22977">
    <property type="entry name" value="WHD"/>
    <property type="match status" value="1"/>
</dbReference>
<dbReference type="EMBL" id="JAVKPK010000029">
    <property type="protein sequence ID" value="MDR7665825.1"/>
    <property type="molecule type" value="Genomic_DNA"/>
</dbReference>
<dbReference type="SMART" id="SM00382">
    <property type="entry name" value="AAA"/>
    <property type="match status" value="2"/>
</dbReference>
<reference evidence="6" key="1">
    <citation type="submission" date="2023-07" db="EMBL/GenBank/DDBJ databases">
        <title>Whole-genome sequencing of a new Methanosarcina sp. Z-7115.</title>
        <authorList>
            <person name="Zhilina T.N."/>
            <person name="Merkel A.Y."/>
        </authorList>
    </citation>
    <scope>NUCLEOTIDE SEQUENCE [LARGE SCALE GENOMIC DNA]</scope>
    <source>
        <strain evidence="6">Z-7115</strain>
    </source>
</reference>
<sequence>MSSINCEDLAEFAKSQGHKPNSYLNGNRQTPVLTEEFYKNSPEHLQEELARIGMLIRLFLEKTQSEAGKDRPNFPGMFISEAEANSILQAVCCGSVACQEQGLESEEINALKRTISRKKAESLKRGIELRLHTLSELFSLTPFETDVLLIALAPELDGRFAKLYTYLQNDLAKKQLSVGMILDLLCAGLEEKLEAREHFSPSAPLLRNRLISLVGDGADANPPLLSRFVKLDERIAAFLLNSDETDPKIARFSTLVKPVRSFDDLIVPDDQKNCLLEAIKRTIEENARLMFFFYGPSGTGKKLAAEACCKEFKVNLLLADAGAFPKGWESEALSLILREALLQHGAVFLENFDALWGRGAQGQDLDSGLSSIVPGYGTYGSGFSVSDFSRSGFSGSGLSSLVRALDSFRGPVFLSAGQLWEPGSVLKNNTFISCAFPLLAFAERKQLWKLFLQNFENSVGEAELENLAARFKLSGGQIRDAVSTAQGFVASRGQDKAVLTTEDLYRACRNRSSLKLNSLARKINPRRKWRDIVLAAAVKEQLEEICAFVRHKETVYSEWGFDKKLSLGKGLNILFAGPSGTGKTLAAEIIAGEVGLDLYKIDISGIVSKYIGETEKNLKKIFGEAEIGNAILFFDEADALFGKRSEVNDSHDRYANIEVNYLLQQMEEHEGIIILASNYKKNLDDAFLRRLQFAVEFPIPDEASRKEIWIGMFPEKVRIGEDVDFNFLSKFKLTGGNIKNIVLLAAVLAADGSGVIGMKEILRALKREFQKMGKICTPGDFGAYYELVK</sequence>
<comment type="caution">
    <text evidence="5">The sequence shown here is derived from an EMBL/GenBank/DDBJ whole genome shotgun (WGS) entry which is preliminary data.</text>
</comment>
<keyword evidence="6" id="KW-1185">Reference proteome</keyword>
<organism evidence="5 6">
    <name type="scientific">Methanosarcina baikalica</name>
    <dbReference type="NCBI Taxonomy" id="3073890"/>
    <lineage>
        <taxon>Archaea</taxon>
        <taxon>Methanobacteriati</taxon>
        <taxon>Methanobacteriota</taxon>
        <taxon>Stenosarchaea group</taxon>
        <taxon>Methanomicrobia</taxon>
        <taxon>Methanosarcinales</taxon>
        <taxon>Methanosarcinaceae</taxon>
        <taxon>Methanosarcina</taxon>
    </lineage>
</organism>
<dbReference type="RefSeq" id="WP_310575851.1">
    <property type="nucleotide sequence ID" value="NZ_JAVKPK010000029.1"/>
</dbReference>
<name>A0ABU2D1F7_9EURY</name>
<feature type="domain" description="AAA+ ATPase" evidence="4">
    <location>
        <begin position="569"/>
        <end position="701"/>
    </location>
</feature>
<comment type="similarity">
    <text evidence="1">Belongs to the AAA ATPase family.</text>
</comment>
<dbReference type="InterPro" id="IPR027417">
    <property type="entry name" value="P-loop_NTPase"/>
</dbReference>
<keyword evidence="2" id="KW-0547">Nucleotide-binding</keyword>
<dbReference type="Pfam" id="PF00004">
    <property type="entry name" value="AAA"/>
    <property type="match status" value="2"/>
</dbReference>
<accession>A0ABU2D1F7</accession>
<dbReference type="InterPro" id="IPR003593">
    <property type="entry name" value="AAA+_ATPase"/>
</dbReference>
<evidence type="ECO:0000313" key="6">
    <source>
        <dbReference type="Proteomes" id="UP001246244"/>
    </source>
</evidence>
<dbReference type="InterPro" id="IPR050221">
    <property type="entry name" value="26S_Proteasome_ATPase"/>
</dbReference>
<evidence type="ECO:0000256" key="3">
    <source>
        <dbReference type="ARBA" id="ARBA00022840"/>
    </source>
</evidence>
<dbReference type="SUPFAM" id="SSF52540">
    <property type="entry name" value="P-loop containing nucleoside triphosphate hydrolases"/>
    <property type="match status" value="2"/>
</dbReference>
<dbReference type="CDD" id="cd19481">
    <property type="entry name" value="RecA-like_protease"/>
    <property type="match status" value="1"/>
</dbReference>
<dbReference type="PANTHER" id="PTHR23073">
    <property type="entry name" value="26S PROTEASOME REGULATORY SUBUNIT"/>
    <property type="match status" value="1"/>
</dbReference>
<evidence type="ECO:0000256" key="1">
    <source>
        <dbReference type="ARBA" id="ARBA00006914"/>
    </source>
</evidence>
<evidence type="ECO:0000259" key="4">
    <source>
        <dbReference type="SMART" id="SM00382"/>
    </source>
</evidence>
<dbReference type="Gene3D" id="3.40.50.300">
    <property type="entry name" value="P-loop containing nucleotide triphosphate hydrolases"/>
    <property type="match status" value="2"/>
</dbReference>
<dbReference type="InterPro" id="IPR054472">
    <property type="entry name" value="WHD"/>
</dbReference>
<dbReference type="Proteomes" id="UP001246244">
    <property type="component" value="Unassembled WGS sequence"/>
</dbReference>
<evidence type="ECO:0000313" key="5">
    <source>
        <dbReference type="EMBL" id="MDR7665825.1"/>
    </source>
</evidence>
<gene>
    <name evidence="5" type="ORF">RG963_08575</name>
</gene>
<protein>
    <submittedName>
        <fullName evidence="5">AAA family ATPase</fullName>
    </submittedName>
</protein>
<proteinExistence type="inferred from homology"/>
<dbReference type="InterPro" id="IPR003959">
    <property type="entry name" value="ATPase_AAA_core"/>
</dbReference>
<evidence type="ECO:0000256" key="2">
    <source>
        <dbReference type="ARBA" id="ARBA00022741"/>
    </source>
</evidence>
<feature type="domain" description="AAA+ ATPase" evidence="4">
    <location>
        <begin position="287"/>
        <end position="452"/>
    </location>
</feature>